<dbReference type="PROSITE" id="PS50005">
    <property type="entry name" value="TPR"/>
    <property type="match status" value="1"/>
</dbReference>
<reference evidence="3 4" key="1">
    <citation type="journal article" date="2019" name="Nat. Ecol. Evol.">
        <title>Megaphylogeny resolves global patterns of mushroom evolution.</title>
        <authorList>
            <person name="Varga T."/>
            <person name="Krizsan K."/>
            <person name="Foldi C."/>
            <person name="Dima B."/>
            <person name="Sanchez-Garcia M."/>
            <person name="Sanchez-Ramirez S."/>
            <person name="Szollosi G.J."/>
            <person name="Szarkandi J.G."/>
            <person name="Papp V."/>
            <person name="Albert L."/>
            <person name="Andreopoulos W."/>
            <person name="Angelini C."/>
            <person name="Antonin V."/>
            <person name="Barry K.W."/>
            <person name="Bougher N.L."/>
            <person name="Buchanan P."/>
            <person name="Buyck B."/>
            <person name="Bense V."/>
            <person name="Catcheside P."/>
            <person name="Chovatia M."/>
            <person name="Cooper J."/>
            <person name="Damon W."/>
            <person name="Desjardin D."/>
            <person name="Finy P."/>
            <person name="Geml J."/>
            <person name="Haridas S."/>
            <person name="Hughes K."/>
            <person name="Justo A."/>
            <person name="Karasinski D."/>
            <person name="Kautmanova I."/>
            <person name="Kiss B."/>
            <person name="Kocsube S."/>
            <person name="Kotiranta H."/>
            <person name="LaButti K.M."/>
            <person name="Lechner B.E."/>
            <person name="Liimatainen K."/>
            <person name="Lipzen A."/>
            <person name="Lukacs Z."/>
            <person name="Mihaltcheva S."/>
            <person name="Morgado L.N."/>
            <person name="Niskanen T."/>
            <person name="Noordeloos M.E."/>
            <person name="Ohm R.A."/>
            <person name="Ortiz-Santana B."/>
            <person name="Ovrebo C."/>
            <person name="Racz N."/>
            <person name="Riley R."/>
            <person name="Savchenko A."/>
            <person name="Shiryaev A."/>
            <person name="Soop K."/>
            <person name="Spirin V."/>
            <person name="Szebenyi C."/>
            <person name="Tomsovsky M."/>
            <person name="Tulloss R.E."/>
            <person name="Uehling J."/>
            <person name="Grigoriev I.V."/>
            <person name="Vagvolgyi C."/>
            <person name="Papp T."/>
            <person name="Martin F.M."/>
            <person name="Miettinen O."/>
            <person name="Hibbett D.S."/>
            <person name="Nagy L.G."/>
        </authorList>
    </citation>
    <scope>NUCLEOTIDE SEQUENCE [LARGE SCALE GENOMIC DNA]</scope>
    <source>
        <strain evidence="3 4">CBS 166.37</strain>
    </source>
</reference>
<dbReference type="OrthoDB" id="9991317at2759"/>
<protein>
    <submittedName>
        <fullName evidence="3">CHAT domain-containing protein</fullName>
    </submittedName>
</protein>
<dbReference type="STRING" id="68775.A0A5C3ML61"/>
<dbReference type="SUPFAM" id="SSF81901">
    <property type="entry name" value="HCP-like"/>
    <property type="match status" value="1"/>
</dbReference>
<evidence type="ECO:0000256" key="1">
    <source>
        <dbReference type="PROSITE-ProRule" id="PRU00339"/>
    </source>
</evidence>
<evidence type="ECO:0000313" key="3">
    <source>
        <dbReference type="EMBL" id="TFK45056.1"/>
    </source>
</evidence>
<dbReference type="Gene3D" id="1.25.40.10">
    <property type="entry name" value="Tetratricopeptide repeat domain"/>
    <property type="match status" value="3"/>
</dbReference>
<feature type="domain" description="CHAT" evidence="2">
    <location>
        <begin position="1296"/>
        <end position="1578"/>
    </location>
</feature>
<proteinExistence type="predicted"/>
<dbReference type="InterPro" id="IPR011990">
    <property type="entry name" value="TPR-like_helical_dom_sf"/>
</dbReference>
<dbReference type="InterPro" id="IPR024983">
    <property type="entry name" value="CHAT_dom"/>
</dbReference>
<dbReference type="InterPro" id="IPR019734">
    <property type="entry name" value="TPR_rpt"/>
</dbReference>
<keyword evidence="1" id="KW-0802">TPR repeat</keyword>
<sequence length="1579" mass="176489">MIQLTNLAIKSTAHLSISDDTQLSIRLIGSGEVLDEAKLTSKEALGVGYIWKIQGIFEFDPKNYNQTEIKVIAVNNEMNELIGTGILDKETLLKTINKGSPPQAAGINMEADSKITLEFTADVAEIPSKASGFRPLSLLQKIQALRKSSSTQNHQDLLDFYNQILLEEDINLRIKMLVLLADLHMRYYQESKNLIDLDQAILILEEAQAISSNNHELISMLLNDLANALFARFKKLGTMGDLHRSIIVQEKALNLVKASEKPLYLNHLVGLFVERFEQLGQRDDIDTAVSLSQEAIRDVPQESSEKPAHMNNLGNTYLRRFRYLGDTNDLSSAIKLFEEAIELTPDNNPDKSSRLNGLANSLLSRFKRMGNESDIERAIDIAESAVTLCPDNHPNKPLYLNGLATMLHTSHETFDKIEDLKKAIDFYQKADKLSLSEDSNKPMYANNLGTSLLALFEDKNEIEVFERALSMFQKSIDLLPQGHPSRPRYIYNMGGAFVSKFYFFEDPKDIRKGISIREDALALLPEEHIDRAEYLYALGSAYIQEFEISMNLESIQRAVIYLKQATQLLPNDHPKKNRYCDSLGGALLHQFKCLGQKDDIIKSIEMREHSVKLTPPGHHNRALHVNHLGNSMLGRYEFFGGIDDVGKSIPLFQEAINATFDGHPDKPMFLNNLGTAYQHYFEQLGDVNKLQQCIDCFEEAVRLTPYFLPAKSGYLTNLGTVLSTKFQVFGKLSDINAAISSIQEAVNLASKENLNKCSYMNALGKAYLHRYEQSGDIIDLDQSISLQRDAVQLTPDNHQDKLMHLSDLGLSYGGRFELFGNIEDIQNSVEILQESLRICPENHPSRRTLLNNLGNSYMNMYRLSRKVNDIEKAIELVRNAIRTTPDAHADKATYLKSLGNLLVIQYDEKGMIKDIDEAISCYHQSIALVDKSHLSHQISTQNNLAVAFAIKFKHTQDVEDLLKAISAGEDVIKLTPDENSSKPSYLHSLGNRLHLLYDKTNSIPALQKALAHVSKGALLQVGPPIDRFQAAQAWVQCASLLDDPSVIEAGSVSVELLPQLAWMGLPMKAQHNELIKAKGGWIRHLVSEVIGKQNDLAIEWLEQGRSIVWSHLLHLQNPVQELASVEPILANKLKQVSTALQKSISNSDYQHASTVKEKGTIEKDSERHRQLALEWDSLVKTIRSTVPNFHRFLLPDEFKQLRSAAKYGTVVIINVNNWSCDALVLRPDNDTALHIPLPDFTEQEAVKWQNVLSNLIAKSGRSIEQTHTERAGRPWLGAQRKEDDHDSDALEYILAGLWDRVIRPIVEALKLPVVSDNERPRIWWCPSGSLTFLPIHASGIYGKSGSLGTKLTDFVVSSYTPTLNALINIEKSIQNRDETTSNFRMLAVSQESATGYQPLPGTREELARVRACMGKMPISSLSDSEATVENVLREISSSNWAHFACHGVQDIENPTDSGLILANGDLLKLSEIINLSLPNADLAFLSACQTATGAEDLTEEAIHLAAGMLLAGYKGIVATMWSITDSDAPQVAENFYKQLFKDGVPDPRNAARALDHAVEKLRDSGAPYLSWVPFIHIGI</sequence>
<dbReference type="PANTHER" id="PTHR19959">
    <property type="entry name" value="KINESIN LIGHT CHAIN"/>
    <property type="match status" value="1"/>
</dbReference>
<gene>
    <name evidence="3" type="ORF">BDQ12DRAFT_708828</name>
</gene>
<accession>A0A5C3ML61</accession>
<dbReference type="SUPFAM" id="SSF48452">
    <property type="entry name" value="TPR-like"/>
    <property type="match status" value="2"/>
</dbReference>
<name>A0A5C3ML61_9AGAR</name>
<keyword evidence="4" id="KW-1185">Reference proteome</keyword>
<dbReference type="Proteomes" id="UP000308652">
    <property type="component" value="Unassembled WGS sequence"/>
</dbReference>
<dbReference type="EMBL" id="ML213590">
    <property type="protein sequence ID" value="TFK45056.1"/>
    <property type="molecule type" value="Genomic_DNA"/>
</dbReference>
<evidence type="ECO:0000259" key="2">
    <source>
        <dbReference type="Pfam" id="PF12770"/>
    </source>
</evidence>
<dbReference type="PANTHER" id="PTHR19959:SF119">
    <property type="entry name" value="FUNGAL LIPASE-LIKE DOMAIN-CONTAINING PROTEIN"/>
    <property type="match status" value="1"/>
</dbReference>
<dbReference type="SMART" id="SM00028">
    <property type="entry name" value="TPR"/>
    <property type="match status" value="9"/>
</dbReference>
<feature type="repeat" description="TPR" evidence="1">
    <location>
        <begin position="314"/>
        <end position="347"/>
    </location>
</feature>
<evidence type="ECO:0000313" key="4">
    <source>
        <dbReference type="Proteomes" id="UP000308652"/>
    </source>
</evidence>
<organism evidence="3 4">
    <name type="scientific">Crucibulum laeve</name>
    <dbReference type="NCBI Taxonomy" id="68775"/>
    <lineage>
        <taxon>Eukaryota</taxon>
        <taxon>Fungi</taxon>
        <taxon>Dikarya</taxon>
        <taxon>Basidiomycota</taxon>
        <taxon>Agaricomycotina</taxon>
        <taxon>Agaricomycetes</taxon>
        <taxon>Agaricomycetidae</taxon>
        <taxon>Agaricales</taxon>
        <taxon>Agaricineae</taxon>
        <taxon>Nidulariaceae</taxon>
        <taxon>Crucibulum</taxon>
    </lineage>
</organism>
<dbReference type="Pfam" id="PF12770">
    <property type="entry name" value="CHAT"/>
    <property type="match status" value="1"/>
</dbReference>